<reference evidence="3" key="1">
    <citation type="submission" date="2020-05" db="EMBL/GenBank/DDBJ databases">
        <title>Phylogenomic resolution of chytrid fungi.</title>
        <authorList>
            <person name="Stajich J.E."/>
            <person name="Amses K."/>
            <person name="Simmons R."/>
            <person name="Seto K."/>
            <person name="Myers J."/>
            <person name="Bonds A."/>
            <person name="Quandt C.A."/>
            <person name="Barry K."/>
            <person name="Liu P."/>
            <person name="Grigoriev I."/>
            <person name="Longcore J.E."/>
            <person name="James T.Y."/>
        </authorList>
    </citation>
    <scope>NUCLEOTIDE SEQUENCE</scope>
    <source>
        <strain evidence="3">JEL0379</strain>
    </source>
</reference>
<comment type="caution">
    <text evidence="3">The sequence shown here is derived from an EMBL/GenBank/DDBJ whole genome shotgun (WGS) entry which is preliminary data.</text>
</comment>
<keyword evidence="2" id="KW-0472">Membrane</keyword>
<dbReference type="Proteomes" id="UP001212152">
    <property type="component" value="Unassembled WGS sequence"/>
</dbReference>
<evidence type="ECO:0000256" key="1">
    <source>
        <dbReference type="SAM" id="MobiDB-lite"/>
    </source>
</evidence>
<dbReference type="AlphaFoldDB" id="A0AAD5TJN8"/>
<feature type="compositionally biased region" description="Low complexity" evidence="1">
    <location>
        <begin position="1"/>
        <end position="11"/>
    </location>
</feature>
<evidence type="ECO:0000313" key="4">
    <source>
        <dbReference type="Proteomes" id="UP001212152"/>
    </source>
</evidence>
<protein>
    <submittedName>
        <fullName evidence="3">Uncharacterized protein</fullName>
    </submittedName>
</protein>
<evidence type="ECO:0000313" key="3">
    <source>
        <dbReference type="EMBL" id="KAJ3178341.1"/>
    </source>
</evidence>
<feature type="transmembrane region" description="Helical" evidence="2">
    <location>
        <begin position="101"/>
        <end position="123"/>
    </location>
</feature>
<sequence>MSSNVPYAPLQSPSPQPSPAPASASAPAAPHPPSSGGWLPTFRFFTLWRRRRSPTSSDPPPRRGRQEYISILRLLVISALLFALIPVLALVAALVPPPGPAIITGALASVVFPAAAITLWLAIRRMRAEEERVRLAADQLEMGPGGALLPRYVDVEQLPAYEGPKEDESDSMLIPRELN</sequence>
<accession>A0AAD5TJN8</accession>
<name>A0AAD5TJN8_9FUNG</name>
<gene>
    <name evidence="3" type="ORF">HDU87_003653</name>
</gene>
<dbReference type="EMBL" id="JADGJQ010000027">
    <property type="protein sequence ID" value="KAJ3178341.1"/>
    <property type="molecule type" value="Genomic_DNA"/>
</dbReference>
<feature type="transmembrane region" description="Helical" evidence="2">
    <location>
        <begin position="71"/>
        <end position="95"/>
    </location>
</feature>
<organism evidence="3 4">
    <name type="scientific">Geranomyces variabilis</name>
    <dbReference type="NCBI Taxonomy" id="109894"/>
    <lineage>
        <taxon>Eukaryota</taxon>
        <taxon>Fungi</taxon>
        <taxon>Fungi incertae sedis</taxon>
        <taxon>Chytridiomycota</taxon>
        <taxon>Chytridiomycota incertae sedis</taxon>
        <taxon>Chytridiomycetes</taxon>
        <taxon>Spizellomycetales</taxon>
        <taxon>Powellomycetaceae</taxon>
        <taxon>Geranomyces</taxon>
    </lineage>
</organism>
<proteinExistence type="predicted"/>
<feature type="region of interest" description="Disordered" evidence="1">
    <location>
        <begin position="1"/>
        <end position="37"/>
    </location>
</feature>
<keyword evidence="2" id="KW-0812">Transmembrane</keyword>
<keyword evidence="2" id="KW-1133">Transmembrane helix</keyword>
<evidence type="ECO:0000256" key="2">
    <source>
        <dbReference type="SAM" id="Phobius"/>
    </source>
</evidence>
<keyword evidence="4" id="KW-1185">Reference proteome</keyword>